<feature type="domain" description="Response regulatory" evidence="2">
    <location>
        <begin position="7"/>
        <end position="118"/>
    </location>
</feature>
<sequence length="174" mass="19619">MDIKGKKLLLVEDDRNLREVLTEELQDRGMVVTSFEQTPSLTQITEAEWALLDLRVGSENGLQFLKDLKDKFPEVKVVMMSGFGSVASAVKAMQLGAHSFISKPVTPDMIIKAFTDQNVGEEVPEQEISLARMEREYIDYVLQSSDGNITQAAKKLGLHRQSLQRKLRKNIPNK</sequence>
<dbReference type="RefSeq" id="WP_063242190.1">
    <property type="nucleotide sequence ID" value="NZ_LUKF01000001.1"/>
</dbReference>
<dbReference type="OrthoDB" id="5292696at2"/>
<evidence type="ECO:0000313" key="4">
    <source>
        <dbReference type="Proteomes" id="UP000075391"/>
    </source>
</evidence>
<dbReference type="AlphaFoldDB" id="A0A150WV53"/>
<feature type="modified residue" description="4-aspartylphosphate" evidence="1">
    <location>
        <position position="53"/>
    </location>
</feature>
<dbReference type="EMBL" id="LUKF01000001">
    <property type="protein sequence ID" value="KYG70398.1"/>
    <property type="molecule type" value="Genomic_DNA"/>
</dbReference>
<evidence type="ECO:0000256" key="1">
    <source>
        <dbReference type="PROSITE-ProRule" id="PRU00169"/>
    </source>
</evidence>
<keyword evidence="1" id="KW-0597">Phosphoprotein</keyword>
<dbReference type="InterPro" id="IPR011006">
    <property type="entry name" value="CheY-like_superfamily"/>
</dbReference>
<dbReference type="PANTHER" id="PTHR32071:SF119">
    <property type="entry name" value="SIGMA L-DEPENDENT TRANSCRIPTIONAL REGULATOR YPLP-RELATED"/>
    <property type="match status" value="1"/>
</dbReference>
<dbReference type="GO" id="GO:0043565">
    <property type="term" value="F:sequence-specific DNA binding"/>
    <property type="evidence" value="ECO:0007669"/>
    <property type="project" value="InterPro"/>
</dbReference>
<accession>A0A150WV53</accession>
<dbReference type="Pfam" id="PF00072">
    <property type="entry name" value="Response_reg"/>
    <property type="match status" value="1"/>
</dbReference>
<dbReference type="GO" id="GO:0000160">
    <property type="term" value="P:phosphorelay signal transduction system"/>
    <property type="evidence" value="ECO:0007669"/>
    <property type="project" value="InterPro"/>
</dbReference>
<dbReference type="Pfam" id="PF02954">
    <property type="entry name" value="HTH_8"/>
    <property type="match status" value="1"/>
</dbReference>
<comment type="caution">
    <text evidence="3">The sequence shown here is derived from an EMBL/GenBank/DDBJ whole genome shotgun (WGS) entry which is preliminary data.</text>
</comment>
<protein>
    <submittedName>
        <fullName evidence="3">Transcriptional regulator</fullName>
    </submittedName>
</protein>
<name>A0A150WV53_BDEBC</name>
<organism evidence="3 4">
    <name type="scientific">Bdellovibrio bacteriovorus</name>
    <dbReference type="NCBI Taxonomy" id="959"/>
    <lineage>
        <taxon>Bacteria</taxon>
        <taxon>Pseudomonadati</taxon>
        <taxon>Bdellovibrionota</taxon>
        <taxon>Bdellovibrionia</taxon>
        <taxon>Bdellovibrionales</taxon>
        <taxon>Pseudobdellovibrionaceae</taxon>
        <taxon>Bdellovibrio</taxon>
    </lineage>
</organism>
<dbReference type="Gene3D" id="1.10.10.60">
    <property type="entry name" value="Homeodomain-like"/>
    <property type="match status" value="1"/>
</dbReference>
<dbReference type="PRINTS" id="PR01590">
    <property type="entry name" value="HTHFIS"/>
</dbReference>
<dbReference type="InterPro" id="IPR002197">
    <property type="entry name" value="HTH_Fis"/>
</dbReference>
<gene>
    <name evidence="3" type="ORF">AZI85_00110</name>
</gene>
<dbReference type="InterPro" id="IPR009057">
    <property type="entry name" value="Homeodomain-like_sf"/>
</dbReference>
<dbReference type="InterPro" id="IPR001789">
    <property type="entry name" value="Sig_transdc_resp-reg_receiver"/>
</dbReference>
<proteinExistence type="predicted"/>
<dbReference type="Proteomes" id="UP000075391">
    <property type="component" value="Unassembled WGS sequence"/>
</dbReference>
<evidence type="ECO:0000259" key="2">
    <source>
        <dbReference type="PROSITE" id="PS50110"/>
    </source>
</evidence>
<evidence type="ECO:0000313" key="3">
    <source>
        <dbReference type="EMBL" id="KYG70398.1"/>
    </source>
</evidence>
<dbReference type="PANTHER" id="PTHR32071">
    <property type="entry name" value="TRANSCRIPTIONAL REGULATORY PROTEIN"/>
    <property type="match status" value="1"/>
</dbReference>
<reference evidence="3 4" key="1">
    <citation type="submission" date="2016-03" db="EMBL/GenBank/DDBJ databases">
        <authorList>
            <person name="Ploux O."/>
        </authorList>
    </citation>
    <scope>NUCLEOTIDE SEQUENCE [LARGE SCALE GENOMIC DNA]</scope>
    <source>
        <strain evidence="3 4">BER2</strain>
    </source>
</reference>
<dbReference type="SUPFAM" id="SSF46689">
    <property type="entry name" value="Homeodomain-like"/>
    <property type="match status" value="1"/>
</dbReference>
<dbReference type="PROSITE" id="PS50110">
    <property type="entry name" value="RESPONSE_REGULATORY"/>
    <property type="match status" value="1"/>
</dbReference>
<dbReference type="Gene3D" id="3.40.50.2300">
    <property type="match status" value="1"/>
</dbReference>
<dbReference type="SMART" id="SM00448">
    <property type="entry name" value="REC"/>
    <property type="match status" value="1"/>
</dbReference>
<dbReference type="SUPFAM" id="SSF52172">
    <property type="entry name" value="CheY-like"/>
    <property type="match status" value="1"/>
</dbReference>